<evidence type="ECO:0000313" key="3">
    <source>
        <dbReference type="Proteomes" id="UP000823405"/>
    </source>
</evidence>
<organism evidence="2 3">
    <name type="scientific">Linnemannia gamsii</name>
    <dbReference type="NCBI Taxonomy" id="64522"/>
    <lineage>
        <taxon>Eukaryota</taxon>
        <taxon>Fungi</taxon>
        <taxon>Fungi incertae sedis</taxon>
        <taxon>Mucoromycota</taxon>
        <taxon>Mortierellomycotina</taxon>
        <taxon>Mortierellomycetes</taxon>
        <taxon>Mortierellales</taxon>
        <taxon>Mortierellaceae</taxon>
        <taxon>Linnemannia</taxon>
    </lineage>
</organism>
<evidence type="ECO:0000256" key="1">
    <source>
        <dbReference type="SAM" id="MobiDB-lite"/>
    </source>
</evidence>
<comment type="caution">
    <text evidence="2">The sequence shown here is derived from an EMBL/GenBank/DDBJ whole genome shotgun (WGS) entry which is preliminary data.</text>
</comment>
<gene>
    <name evidence="2" type="ORF">BGZ97_011901</name>
</gene>
<feature type="non-terminal residue" evidence="2">
    <location>
        <position position="264"/>
    </location>
</feature>
<feature type="compositionally biased region" description="Acidic residues" evidence="1">
    <location>
        <begin position="44"/>
        <end position="60"/>
    </location>
</feature>
<dbReference type="AlphaFoldDB" id="A0A9P6UM93"/>
<keyword evidence="3" id="KW-1185">Reference proteome</keyword>
<feature type="region of interest" description="Disordered" evidence="1">
    <location>
        <begin position="1"/>
        <end position="76"/>
    </location>
</feature>
<name>A0A9P6UM93_9FUNG</name>
<proteinExistence type="predicted"/>
<sequence length="264" mass="28875">PHHDTGNDPAAAIGNMTDHFPKGKSLSAKRTPASSSKWKKDIVDEIDEDDGSGDDDDGANDDAHDDVGSGDPTLYTAQQSAFGAGYAAIQSSFAPNRYPYNPYGYFQAPPPYFQQPTGSGHSAIYPPNGEIPQKKSKQKPLMNWEEYSLSWSAQKCTYKVLAKSRPTTKQLEDLELPELNPVQVDADRFIRILNSPTTVDYGIIQIAQKSLPIESNSKGDVAPKDADSLGNVVPELLLLQEDVASQKLMLAKKEQSLLDALRRP</sequence>
<reference evidence="2" key="1">
    <citation type="journal article" date="2020" name="Fungal Divers.">
        <title>Resolving the Mortierellaceae phylogeny through synthesis of multi-gene phylogenetics and phylogenomics.</title>
        <authorList>
            <person name="Vandepol N."/>
            <person name="Liber J."/>
            <person name="Desiro A."/>
            <person name="Na H."/>
            <person name="Kennedy M."/>
            <person name="Barry K."/>
            <person name="Grigoriev I.V."/>
            <person name="Miller A.N."/>
            <person name="O'Donnell K."/>
            <person name="Stajich J.E."/>
            <person name="Bonito G."/>
        </authorList>
    </citation>
    <scope>NUCLEOTIDE SEQUENCE</scope>
    <source>
        <strain evidence="2">NVP60</strain>
    </source>
</reference>
<dbReference type="EMBL" id="JAAAIN010000721">
    <property type="protein sequence ID" value="KAG0311396.1"/>
    <property type="molecule type" value="Genomic_DNA"/>
</dbReference>
<accession>A0A9P6UM93</accession>
<evidence type="ECO:0000313" key="2">
    <source>
        <dbReference type="EMBL" id="KAG0311396.1"/>
    </source>
</evidence>
<dbReference type="Proteomes" id="UP000823405">
    <property type="component" value="Unassembled WGS sequence"/>
</dbReference>
<protein>
    <submittedName>
        <fullName evidence="2">Uncharacterized protein</fullName>
    </submittedName>
</protein>